<evidence type="ECO:0000256" key="1">
    <source>
        <dbReference type="ARBA" id="ARBA00010574"/>
    </source>
</evidence>
<keyword evidence="2" id="KW-0810">Translation regulation</keyword>
<dbReference type="PANTHER" id="PTHR21043:SF0">
    <property type="entry name" value="MITOCHONDRIAL ASSEMBLY OF RIBOSOMAL LARGE SUBUNIT PROTEIN 1"/>
    <property type="match status" value="1"/>
</dbReference>
<reference evidence="3" key="1">
    <citation type="journal article" date="2015" name="Int. J. Syst. Evol. Microbiol.">
        <title>Rhizobium alvei sp. nov., isolated from a freshwater river.</title>
        <authorList>
            <person name="Sheu S.Y."/>
            <person name="Huang H.W."/>
            <person name="Young C.C."/>
            <person name="Chen W.M."/>
        </authorList>
    </citation>
    <scope>NUCLEOTIDE SEQUENCE</scope>
    <source>
        <strain evidence="3">TNR-22</strain>
    </source>
</reference>
<dbReference type="InterPro" id="IPR043519">
    <property type="entry name" value="NT_sf"/>
</dbReference>
<dbReference type="InterPro" id="IPR004394">
    <property type="entry name" value="Iojap/RsfS/C7orf30"/>
</dbReference>
<evidence type="ECO:0000313" key="3">
    <source>
        <dbReference type="EMBL" id="MDO6967059.1"/>
    </source>
</evidence>
<dbReference type="PANTHER" id="PTHR21043">
    <property type="entry name" value="IOJAP SUPERFAMILY ORTHOLOG"/>
    <property type="match status" value="1"/>
</dbReference>
<sequence>MTLTTVHAKEKTHNVFSQGMERSITGAAKTLELVLESLEDSKAENVTPIDIAGKSAIGDFMVIVSGRSNRHVTAIADHLIDDLKAAGLGQARVEGLETGDWVLIDAGDIIIHVFRPETREFYNLEKMWAAPDLDEETLH</sequence>
<comment type="subcellular location">
    <subcellularLocation>
        <location evidence="2">Cytoplasm</location>
    </subcellularLocation>
</comment>
<reference evidence="3" key="2">
    <citation type="submission" date="2023-07" db="EMBL/GenBank/DDBJ databases">
        <authorList>
            <person name="Shen H."/>
        </authorList>
    </citation>
    <scope>NUCLEOTIDE SEQUENCE</scope>
    <source>
        <strain evidence="3">TNR-22</strain>
    </source>
</reference>
<keyword evidence="2" id="KW-0963">Cytoplasm</keyword>
<dbReference type="SUPFAM" id="SSF81301">
    <property type="entry name" value="Nucleotidyltransferase"/>
    <property type="match status" value="1"/>
</dbReference>
<dbReference type="NCBIfam" id="TIGR00090">
    <property type="entry name" value="rsfS_iojap_ybeB"/>
    <property type="match status" value="1"/>
</dbReference>
<protein>
    <recommendedName>
        <fullName evidence="2">Ribosomal silencing factor RsfS</fullName>
    </recommendedName>
</protein>
<gene>
    <name evidence="2 3" type="primary">rsfS</name>
    <name evidence="3" type="ORF">Q4481_24145</name>
</gene>
<dbReference type="HAMAP" id="MF_01477">
    <property type="entry name" value="Iojap_RsfS"/>
    <property type="match status" value="1"/>
</dbReference>
<evidence type="ECO:0000313" key="4">
    <source>
        <dbReference type="Proteomes" id="UP001174932"/>
    </source>
</evidence>
<evidence type="ECO:0000256" key="2">
    <source>
        <dbReference type="HAMAP-Rule" id="MF_01477"/>
    </source>
</evidence>
<proteinExistence type="inferred from homology"/>
<accession>A0ABT8YV39</accession>
<dbReference type="Proteomes" id="UP001174932">
    <property type="component" value="Unassembled WGS sequence"/>
</dbReference>
<comment type="similarity">
    <text evidence="1 2">Belongs to the Iojap/RsfS family.</text>
</comment>
<name>A0ABT8YV39_9HYPH</name>
<dbReference type="RefSeq" id="WP_304378989.1">
    <property type="nucleotide sequence ID" value="NZ_JAUOZU010000026.1"/>
</dbReference>
<dbReference type="Gene3D" id="3.30.460.10">
    <property type="entry name" value="Beta Polymerase, domain 2"/>
    <property type="match status" value="1"/>
</dbReference>
<dbReference type="Pfam" id="PF02410">
    <property type="entry name" value="RsfS"/>
    <property type="match status" value="1"/>
</dbReference>
<keyword evidence="4" id="KW-1185">Reference proteome</keyword>
<organism evidence="3 4">
    <name type="scientific">Rhizobium alvei</name>
    <dbReference type="NCBI Taxonomy" id="1132659"/>
    <lineage>
        <taxon>Bacteria</taxon>
        <taxon>Pseudomonadati</taxon>
        <taxon>Pseudomonadota</taxon>
        <taxon>Alphaproteobacteria</taxon>
        <taxon>Hyphomicrobiales</taxon>
        <taxon>Rhizobiaceae</taxon>
        <taxon>Rhizobium/Agrobacterium group</taxon>
        <taxon>Rhizobium</taxon>
    </lineage>
</organism>
<comment type="caution">
    <text evidence="3">The sequence shown here is derived from an EMBL/GenBank/DDBJ whole genome shotgun (WGS) entry which is preliminary data.</text>
</comment>
<comment type="subunit">
    <text evidence="2">Interacts with ribosomal protein uL14 (rplN).</text>
</comment>
<comment type="function">
    <text evidence="2">Functions as a ribosomal silencing factor. Interacts with ribosomal protein uL14 (rplN), blocking formation of intersubunit bridge B8. Prevents association of the 30S and 50S ribosomal subunits and the formation of functional ribosomes, thus repressing translation.</text>
</comment>
<keyword evidence="2" id="KW-0678">Repressor</keyword>
<dbReference type="EMBL" id="JAUOZU010000026">
    <property type="protein sequence ID" value="MDO6967059.1"/>
    <property type="molecule type" value="Genomic_DNA"/>
</dbReference>